<proteinExistence type="predicted"/>
<evidence type="ECO:0000313" key="2">
    <source>
        <dbReference type="Proteomes" id="UP000015442"/>
    </source>
</evidence>
<name>T0FVT2_9LEPT</name>
<reference evidence="1 2" key="1">
    <citation type="submission" date="2013-05" db="EMBL/GenBank/DDBJ databases">
        <authorList>
            <person name="Harkins D.M."/>
            <person name="Durkin A.S."/>
            <person name="Brinkac L.M."/>
            <person name="Haft D.H."/>
            <person name="Selengut J.D."/>
            <person name="Sanka R."/>
            <person name="DePew J."/>
            <person name="Purushe J."/>
            <person name="Hartskeerl R.A."/>
            <person name="Ahmed A."/>
            <person name="van der Linden H."/>
            <person name="Goris M.G.A."/>
            <person name="Vinetz J.M."/>
            <person name="Sutton G.G."/>
            <person name="Nierman W.C."/>
            <person name="Fouts D.E."/>
        </authorList>
    </citation>
    <scope>NUCLEOTIDE SEQUENCE [LARGE SCALE GENOMIC DNA]</scope>
    <source>
        <strain evidence="1 2">CZ214</strain>
    </source>
</reference>
<sequence length="57" mass="6610">MTAQLNQNSEKIIEDCITLPLNQKLKNSTTSEYLRGGVKLYAILQFIRIYLFINFIS</sequence>
<dbReference type="Proteomes" id="UP000015442">
    <property type="component" value="Unassembled WGS sequence"/>
</dbReference>
<evidence type="ECO:0000313" key="1">
    <source>
        <dbReference type="EMBL" id="EQA73645.1"/>
    </source>
</evidence>
<accession>T0FVT2</accession>
<dbReference type="AlphaFoldDB" id="T0FVT2"/>
<protein>
    <submittedName>
        <fullName evidence="1">Uncharacterized protein</fullName>
    </submittedName>
</protein>
<comment type="caution">
    <text evidence="1">The sequence shown here is derived from an EMBL/GenBank/DDBJ whole genome shotgun (WGS) entry which is preliminary data.</text>
</comment>
<organism evidence="1 2">
    <name type="scientific">Leptospira noguchii serovar Panama str. CZ214</name>
    <dbReference type="NCBI Taxonomy" id="1001595"/>
    <lineage>
        <taxon>Bacteria</taxon>
        <taxon>Pseudomonadati</taxon>
        <taxon>Spirochaetota</taxon>
        <taxon>Spirochaetia</taxon>
        <taxon>Leptospirales</taxon>
        <taxon>Leptospiraceae</taxon>
        <taxon>Leptospira</taxon>
    </lineage>
</organism>
<gene>
    <name evidence="1" type="ORF">LEP1GSC059_3920</name>
</gene>
<dbReference type="EMBL" id="AKWY02000001">
    <property type="protein sequence ID" value="EQA73645.1"/>
    <property type="molecule type" value="Genomic_DNA"/>
</dbReference>